<protein>
    <submittedName>
        <fullName evidence="1">Uncharacterized protein</fullName>
    </submittedName>
</protein>
<sequence length="37" mass="4282">MGVFSPAMNLQKYIFNIDYILLLVKKGYNTLYLKGVI</sequence>
<evidence type="ECO:0000313" key="1">
    <source>
        <dbReference type="EMBL" id="SHO80891.1"/>
    </source>
</evidence>
<reference evidence="1" key="1">
    <citation type="submission" date="2016-10" db="EMBL/GenBank/DDBJ databases">
        <authorList>
            <person name="de Groot N.N."/>
        </authorList>
    </citation>
    <scope>NUCLEOTIDE SEQUENCE</scope>
</reference>
<accession>A0A1W1EJ44</accession>
<organism evidence="1">
    <name type="scientific">hydrothermal vent metagenome</name>
    <dbReference type="NCBI Taxonomy" id="652676"/>
    <lineage>
        <taxon>unclassified sequences</taxon>
        <taxon>metagenomes</taxon>
        <taxon>ecological metagenomes</taxon>
    </lineage>
</organism>
<dbReference type="AlphaFoldDB" id="A0A1W1EJ44"/>
<proteinExistence type="predicted"/>
<gene>
    <name evidence="1" type="ORF">MNB_SV-15-541</name>
</gene>
<dbReference type="EMBL" id="FRYL01000021">
    <property type="protein sequence ID" value="SHO80891.1"/>
    <property type="molecule type" value="Genomic_DNA"/>
</dbReference>
<name>A0A1W1EJ44_9ZZZZ</name>